<feature type="transmembrane region" description="Helical" evidence="8">
    <location>
        <begin position="303"/>
        <end position="324"/>
    </location>
</feature>
<keyword evidence="5 8" id="KW-0812">Transmembrane</keyword>
<evidence type="ECO:0000256" key="1">
    <source>
        <dbReference type="ARBA" id="ARBA00004651"/>
    </source>
</evidence>
<dbReference type="PROSITE" id="PS51012">
    <property type="entry name" value="ABC_TM2"/>
    <property type="match status" value="1"/>
</dbReference>
<dbReference type="Proteomes" id="UP000050501">
    <property type="component" value="Unassembled WGS sequence"/>
</dbReference>
<gene>
    <name evidence="10" type="ORF">ADN01_16100</name>
</gene>
<dbReference type="STRING" id="229921.ADN01_16100"/>
<feature type="transmembrane region" description="Helical" evidence="8">
    <location>
        <begin position="336"/>
        <end position="355"/>
    </location>
</feature>
<proteinExistence type="inferred from homology"/>
<evidence type="ECO:0000256" key="6">
    <source>
        <dbReference type="ARBA" id="ARBA00022989"/>
    </source>
</evidence>
<dbReference type="InterPro" id="IPR047817">
    <property type="entry name" value="ABC2_TM_bact-type"/>
</dbReference>
<accession>A0A0N8GN88</accession>
<dbReference type="AlphaFoldDB" id="A0A0N8GN88"/>
<dbReference type="GO" id="GO:0005886">
    <property type="term" value="C:plasma membrane"/>
    <property type="evidence" value="ECO:0007669"/>
    <property type="project" value="UniProtKB-SubCell"/>
</dbReference>
<dbReference type="InterPro" id="IPR013525">
    <property type="entry name" value="ABC2_TM"/>
</dbReference>
<evidence type="ECO:0000259" key="9">
    <source>
        <dbReference type="PROSITE" id="PS51012"/>
    </source>
</evidence>
<name>A0A0N8GN88_9CHLR</name>
<sequence length="410" mass="43399">MLTQIWVIARKELRLWLQQPANLVVILLVPFLFIWIMGAVFGSSGMPTVAVFAVNLDSGTNAARVLSALQDSPNLEVQLVSDRAEADRRVGQGERMAAVVIPAGFSEAVLTDSGAALELIVDPARNERASIVTGLVNAALAPQLVDAEVARGVNRGIASLLTSQDNLAGMETGVLQEFLTAAFQGVVASQVQSAVEDPLVSLNLQPVGEGPSTESLPSLMEFLVPGYTLMFAFFLVSQLATTIVEERAEGTLRRLLSTPASKAAILAGKFLPYAVIASLQILFVFFVSSLFFDFSLGSSPLALAAVILPIAAVIAALGILIAALARTTGQSSGLTILIVLILAIASGAMSPNIAVPGLQWLTPHFWAIRGFQNIITREMGLSGALQPAAVLTGMALLFFGLAVWRFRFED</sequence>
<comment type="caution">
    <text evidence="10">The sequence shown here is derived from an EMBL/GenBank/DDBJ whole genome shotgun (WGS) entry which is preliminary data.</text>
</comment>
<reference evidence="10 11" key="1">
    <citation type="submission" date="2015-07" db="EMBL/GenBank/DDBJ databases">
        <title>Genome sequence of Levilinea saccharolytica DSM 16555.</title>
        <authorList>
            <person name="Hemp J."/>
            <person name="Ward L.M."/>
            <person name="Pace L.A."/>
            <person name="Fischer W.W."/>
        </authorList>
    </citation>
    <scope>NUCLEOTIDE SEQUENCE [LARGE SCALE GENOMIC DNA]</scope>
    <source>
        <strain evidence="10 11">KIBI-1</strain>
    </source>
</reference>
<comment type="subcellular location">
    <subcellularLocation>
        <location evidence="1">Cell membrane</location>
        <topology evidence="1">Multi-pass membrane protein</topology>
    </subcellularLocation>
</comment>
<evidence type="ECO:0000313" key="11">
    <source>
        <dbReference type="Proteomes" id="UP000050501"/>
    </source>
</evidence>
<evidence type="ECO:0000256" key="7">
    <source>
        <dbReference type="ARBA" id="ARBA00023136"/>
    </source>
</evidence>
<dbReference type="EMBL" id="LGCM01000060">
    <property type="protein sequence ID" value="KPL77418.1"/>
    <property type="molecule type" value="Genomic_DNA"/>
</dbReference>
<protein>
    <recommendedName>
        <fullName evidence="9">ABC transmembrane type-2 domain-containing protein</fullName>
    </recommendedName>
</protein>
<evidence type="ECO:0000256" key="3">
    <source>
        <dbReference type="ARBA" id="ARBA00022448"/>
    </source>
</evidence>
<feature type="transmembrane region" description="Helical" evidence="8">
    <location>
        <begin position="270"/>
        <end position="291"/>
    </location>
</feature>
<comment type="similarity">
    <text evidence="2">Belongs to the ABC-2 integral membrane protein family.</text>
</comment>
<evidence type="ECO:0000256" key="4">
    <source>
        <dbReference type="ARBA" id="ARBA00022475"/>
    </source>
</evidence>
<dbReference type="GO" id="GO:0140359">
    <property type="term" value="F:ABC-type transporter activity"/>
    <property type="evidence" value="ECO:0007669"/>
    <property type="project" value="InterPro"/>
</dbReference>
<feature type="transmembrane region" description="Helical" evidence="8">
    <location>
        <begin position="222"/>
        <end position="244"/>
    </location>
</feature>
<keyword evidence="11" id="KW-1185">Reference proteome</keyword>
<dbReference type="RefSeq" id="WP_062419111.1">
    <property type="nucleotide sequence ID" value="NZ_DF967974.1"/>
</dbReference>
<evidence type="ECO:0000313" key="10">
    <source>
        <dbReference type="EMBL" id="KPL77418.1"/>
    </source>
</evidence>
<feature type="domain" description="ABC transmembrane type-2" evidence="9">
    <location>
        <begin position="189"/>
        <end position="409"/>
    </location>
</feature>
<dbReference type="Gene3D" id="3.40.1710.10">
    <property type="entry name" value="abc type-2 transporter like domain"/>
    <property type="match status" value="1"/>
</dbReference>
<feature type="transmembrane region" description="Helical" evidence="8">
    <location>
        <begin position="384"/>
        <end position="404"/>
    </location>
</feature>
<evidence type="ECO:0000256" key="2">
    <source>
        <dbReference type="ARBA" id="ARBA00007783"/>
    </source>
</evidence>
<dbReference type="PANTHER" id="PTHR30294">
    <property type="entry name" value="MEMBRANE COMPONENT OF ABC TRANSPORTER YHHJ-RELATED"/>
    <property type="match status" value="1"/>
</dbReference>
<keyword evidence="7 8" id="KW-0472">Membrane</keyword>
<dbReference type="PANTHER" id="PTHR30294:SF38">
    <property type="entry name" value="TRANSPORT PERMEASE PROTEIN"/>
    <property type="match status" value="1"/>
</dbReference>
<dbReference type="Pfam" id="PF12698">
    <property type="entry name" value="ABC2_membrane_3"/>
    <property type="match status" value="1"/>
</dbReference>
<organism evidence="10 11">
    <name type="scientific">Levilinea saccharolytica</name>
    <dbReference type="NCBI Taxonomy" id="229921"/>
    <lineage>
        <taxon>Bacteria</taxon>
        <taxon>Bacillati</taxon>
        <taxon>Chloroflexota</taxon>
        <taxon>Anaerolineae</taxon>
        <taxon>Anaerolineales</taxon>
        <taxon>Anaerolineaceae</taxon>
        <taxon>Levilinea</taxon>
    </lineage>
</organism>
<evidence type="ECO:0000256" key="8">
    <source>
        <dbReference type="SAM" id="Phobius"/>
    </source>
</evidence>
<keyword evidence="4" id="KW-1003">Cell membrane</keyword>
<feature type="transmembrane region" description="Helical" evidence="8">
    <location>
        <begin position="21"/>
        <end position="41"/>
    </location>
</feature>
<evidence type="ECO:0000256" key="5">
    <source>
        <dbReference type="ARBA" id="ARBA00022692"/>
    </source>
</evidence>
<keyword evidence="3" id="KW-0813">Transport</keyword>
<keyword evidence="6 8" id="KW-1133">Transmembrane helix</keyword>
<dbReference type="InterPro" id="IPR051449">
    <property type="entry name" value="ABC-2_transporter_component"/>
</dbReference>